<organism evidence="1 2">
    <name type="scientific">Rhizobium etli (strain CIAT 652)</name>
    <dbReference type="NCBI Taxonomy" id="491916"/>
    <lineage>
        <taxon>Bacteria</taxon>
        <taxon>Pseudomonadati</taxon>
        <taxon>Pseudomonadota</taxon>
        <taxon>Alphaproteobacteria</taxon>
        <taxon>Hyphomicrobiales</taxon>
        <taxon>Rhizobiaceae</taxon>
        <taxon>Rhizobium/Agrobacterium group</taxon>
        <taxon>Rhizobium</taxon>
    </lineage>
</organism>
<dbReference type="AlphaFoldDB" id="B3PVS2"/>
<dbReference type="HOGENOM" id="CLU_1446751_0_0_5"/>
<name>B3PVS2_RHIE6</name>
<gene>
    <name evidence="1" type="ordered locus">RHECIAT_CH0003344</name>
</gene>
<dbReference type="Gene3D" id="3.40.50.1010">
    <property type="entry name" value="5'-nuclease"/>
    <property type="match status" value="1"/>
</dbReference>
<dbReference type="Proteomes" id="UP000008817">
    <property type="component" value="Chromosome"/>
</dbReference>
<dbReference type="InterPro" id="IPR029060">
    <property type="entry name" value="PIN-like_dom_sf"/>
</dbReference>
<evidence type="ECO:0000313" key="1">
    <source>
        <dbReference type="EMBL" id="ACE92292.1"/>
    </source>
</evidence>
<accession>B3PVS2</accession>
<protein>
    <recommendedName>
        <fullName evidence="3">Nucleic acid-binding protein</fullName>
    </recommendedName>
</protein>
<dbReference type="EMBL" id="CP001074">
    <property type="protein sequence ID" value="ACE92292.1"/>
    <property type="molecule type" value="Genomic_DNA"/>
</dbReference>
<evidence type="ECO:0008006" key="3">
    <source>
        <dbReference type="Google" id="ProtNLM"/>
    </source>
</evidence>
<evidence type="ECO:0000313" key="2">
    <source>
        <dbReference type="Proteomes" id="UP000008817"/>
    </source>
</evidence>
<dbReference type="eggNOG" id="COG1487">
    <property type="taxonomic scope" value="Bacteria"/>
</dbReference>
<dbReference type="SUPFAM" id="SSF88723">
    <property type="entry name" value="PIN domain-like"/>
    <property type="match status" value="1"/>
</dbReference>
<sequence length="187" mass="21434">MKRSRGKDMHILLDTSVLSEARGPKPVDEVKRFLASLPDRIIAVPTPAVFELERGGQMLSKVNPERARPLLAWLDRMLETNVYIPEMDSAVSRLIAQMAIVPRFRRFWASNDPDGDLRFGCDPAIAAIAIRYGMPIVTRDILDFMFINEEFPLPGLYEPVKRKWFVEPADRWDFEPKDGATNCLVFR</sequence>
<reference evidence="1 2" key="1">
    <citation type="submission" date="2008-04" db="EMBL/GenBank/DDBJ databases">
        <title>Genome diversity and DNA divergence of Rhizobium etli.</title>
        <authorList>
            <person name="Gonzalez V."/>
            <person name="Acosta J.L."/>
            <person name="Santamaria R.I."/>
            <person name="Bustos P."/>
            <person name="Hernandez-Gonzalez I.L."/>
            <person name="Fernandez J.L."/>
            <person name="Diaz R."/>
            <person name="Flores M."/>
            <person name="Mora J."/>
            <person name="Palacios R."/>
            <person name="Davila G."/>
        </authorList>
    </citation>
    <scope>NUCLEOTIDE SEQUENCE [LARGE SCALE GENOMIC DNA]</scope>
    <source>
        <strain evidence="1 2">CIAT 652</strain>
    </source>
</reference>
<proteinExistence type="predicted"/>
<dbReference type="KEGG" id="rec:RHECIAT_CH0003344"/>